<dbReference type="PANTHER" id="PTHR45398">
    <property type="match status" value="1"/>
</dbReference>
<reference evidence="2 3" key="1">
    <citation type="journal article" date="2012" name="J. Bacteriol.">
        <title>Genome sequence of Mycobacterium hassiacum DSM 44199, a rare source of heat-stable mycobacterial proteins.</title>
        <authorList>
            <person name="Tiago I."/>
            <person name="Maranha A."/>
            <person name="Mendes V."/>
            <person name="Alarico S."/>
            <person name="Moynihan P.J."/>
            <person name="Clarke A.J."/>
            <person name="Macedo-Ribeiro S."/>
            <person name="Pereira P.J."/>
            <person name="Empadinhas N."/>
        </authorList>
    </citation>
    <scope>NUCLEOTIDE SEQUENCE [LARGE SCALE GENOMIC DNA]</scope>
    <source>
        <strain evidence="3">DSM 44199 / CIP 105218 / JCM 12690 / 3849</strain>
    </source>
</reference>
<comment type="caution">
    <text evidence="2">The sequence shown here is derived from an EMBL/GenBank/DDBJ whole genome shotgun (WGS) entry which is preliminary data.</text>
</comment>
<dbReference type="EMBL" id="AMRA01000138">
    <property type="protein sequence ID" value="EKF21442.1"/>
    <property type="molecule type" value="Genomic_DNA"/>
</dbReference>
<dbReference type="InterPro" id="IPR001242">
    <property type="entry name" value="Condensation_dom"/>
</dbReference>
<dbReference type="Proteomes" id="UP000006265">
    <property type="component" value="Unassembled WGS sequence"/>
</dbReference>
<dbReference type="NCBIfam" id="TIGR01720">
    <property type="entry name" value="NRPS-para261"/>
    <property type="match status" value="1"/>
</dbReference>
<dbReference type="Gene3D" id="3.30.559.10">
    <property type="entry name" value="Chloramphenicol acetyltransferase-like domain"/>
    <property type="match status" value="1"/>
</dbReference>
<dbReference type="InterPro" id="IPR010060">
    <property type="entry name" value="NRPS_synth"/>
</dbReference>
<dbReference type="AlphaFoldDB" id="K5BCD4"/>
<feature type="non-terminal residue" evidence="2">
    <location>
        <position position="1"/>
    </location>
</feature>
<dbReference type="STRING" id="1122247.GCA_000379865_04542"/>
<evidence type="ECO:0000259" key="1">
    <source>
        <dbReference type="Pfam" id="PF00668"/>
    </source>
</evidence>
<evidence type="ECO:0000313" key="3">
    <source>
        <dbReference type="Proteomes" id="UP000006265"/>
    </source>
</evidence>
<keyword evidence="3" id="KW-1185">Reference proteome</keyword>
<organism evidence="2 3">
    <name type="scientific">Mycolicibacterium hassiacum (strain DSM 44199 / CIP 105218 / JCM 12690 / 3849)</name>
    <name type="common">Mycobacterium hassiacum</name>
    <dbReference type="NCBI Taxonomy" id="1122247"/>
    <lineage>
        <taxon>Bacteria</taxon>
        <taxon>Bacillati</taxon>
        <taxon>Actinomycetota</taxon>
        <taxon>Actinomycetes</taxon>
        <taxon>Mycobacteriales</taxon>
        <taxon>Mycobacteriaceae</taxon>
        <taxon>Mycolicibacterium</taxon>
    </lineage>
</organism>
<gene>
    <name evidence="2" type="ORF">C731_4584</name>
</gene>
<dbReference type="Gene3D" id="3.30.559.30">
    <property type="entry name" value="Nonribosomal peptide synthetase, condensation domain"/>
    <property type="match status" value="1"/>
</dbReference>
<feature type="domain" description="Condensation" evidence="1">
    <location>
        <begin position="63"/>
        <end position="401"/>
    </location>
</feature>
<protein>
    <submittedName>
        <fullName evidence="2">Non-ribosomal peptide synthase TIGR01720 domain protein</fullName>
    </submittedName>
</protein>
<evidence type="ECO:0000313" key="2">
    <source>
        <dbReference type="EMBL" id="EKF21442.1"/>
    </source>
</evidence>
<dbReference type="eggNOG" id="COG1020">
    <property type="taxonomic scope" value="Bacteria"/>
</dbReference>
<name>K5BCD4_MYCHD</name>
<dbReference type="SUPFAM" id="SSF52777">
    <property type="entry name" value="CoA-dependent acyltransferases"/>
    <property type="match status" value="2"/>
</dbReference>
<dbReference type="InterPro" id="IPR023213">
    <property type="entry name" value="CAT-like_dom_sf"/>
</dbReference>
<dbReference type="Pfam" id="PF00668">
    <property type="entry name" value="Condensation"/>
    <property type="match status" value="1"/>
</dbReference>
<dbReference type="GO" id="GO:0008610">
    <property type="term" value="P:lipid biosynthetic process"/>
    <property type="evidence" value="ECO:0007669"/>
    <property type="project" value="UniProtKB-ARBA"/>
</dbReference>
<dbReference type="GO" id="GO:0003824">
    <property type="term" value="F:catalytic activity"/>
    <property type="evidence" value="ECO:0007669"/>
    <property type="project" value="InterPro"/>
</dbReference>
<proteinExistence type="predicted"/>
<dbReference type="PANTHER" id="PTHR45398:SF1">
    <property type="entry name" value="ENZYME, PUTATIVE (JCVI)-RELATED"/>
    <property type="match status" value="1"/>
</dbReference>
<dbReference type="PATRIC" id="fig|1122247.3.peg.4390"/>
<sequence length="519" mass="56115">VVARARAVGLQFRPRDVFVEQTVARLAHVAVAAEAPGADDTGTGPITPTPIMRWLADIDGPVDQFNQTLVLTAPDTVTEADVIAVLQALLDHHPMLRLRADIDTPDDAWSLSVPEPGAVDAAQCLHTADVLSTDTVHAARAKLNPAAGIMLSALWVAPTHQLVLIIHHLAVDGMSWRILIEDINIAWAQQHHRQPIELPPTGTSFARWATLLTERAQADQVTRHLEEWRRAAAASTGLPAVRPDADTYATAGQLTIDLDPDTTRQLLTEVPDAFRLGVHDVLLIAFALACTEFVGNGTGPIAIDVEAHGRDPEFDPELATRVDLTRTVGWFTTKYPVAITTGRPRWHQVTAGDRAVGELVKNAKEQLRRLPHPITYGLLRYLNSEADLRSADPAIGFNYLGRLGGNAPDTPDIWRVDPDGMALAALAAAAVPTPLAHTLELDVATIDTDHGPRLHATWTWAPSALGHNDVNCLNQLWCDALTGVCAHVRRGGGGLTPSDLGVSLSQQQLDELQSKYADR</sequence>
<accession>K5BCD4</accession>